<proteinExistence type="predicted"/>
<dbReference type="RefSeq" id="WP_172422893.1">
    <property type="nucleotide sequence ID" value="NZ_CP019717.1"/>
</dbReference>
<reference evidence="1 2" key="1">
    <citation type="journal article" date="2020" name="Int. J. Med. Microbiol.">
        <title>Discovery of Paenibacillus larvae ERIC V: Phenotypic and genomic comparison to genotypes ERIC I-IV reveal different inventories of virulence factors which correlate with epidemiological prevalences of American Foulbrood.</title>
        <authorList>
            <person name="Beims H."/>
            <person name="Bunk B."/>
            <person name="Erler S."/>
            <person name="Mohr K.I."/>
            <person name="Sproer C."/>
            <person name="Pradella S."/>
            <person name="Gunther G."/>
            <person name="Rohde M."/>
            <person name="von der Ohe W."/>
            <person name="Steinert M."/>
        </authorList>
    </citation>
    <scope>NUCLEOTIDE SEQUENCE [LARGE SCALE GENOMIC DNA]</scope>
    <source>
        <strain evidence="1">Eric_V</strain>
    </source>
</reference>
<name>A0A6C0QML1_9BACL</name>
<sequence>MDKMQVRANFFEISDRMVARIFQTIDQSLRNVGKRTNIIDEETNVSYCISYSLDDRMTISVVDLGPIPNASLLPILEPIYGEPEMYAKPWVINPDYTILIMFWENATINTNQGVLQ</sequence>
<evidence type="ECO:0000313" key="2">
    <source>
        <dbReference type="Proteomes" id="UP000464330"/>
    </source>
</evidence>
<protein>
    <submittedName>
        <fullName evidence="1">Uncharacterized protein</fullName>
    </submittedName>
</protein>
<dbReference type="EMBL" id="CP019717">
    <property type="protein sequence ID" value="QHZ49952.1"/>
    <property type="molecule type" value="Genomic_DNA"/>
</dbReference>
<accession>A0A6C0QML1</accession>
<dbReference type="Proteomes" id="UP000464330">
    <property type="component" value="Chromosome"/>
</dbReference>
<evidence type="ECO:0000313" key="1">
    <source>
        <dbReference type="EMBL" id="QHZ49952.1"/>
    </source>
</evidence>
<dbReference type="AlphaFoldDB" id="A0A6C0QML1"/>
<organism evidence="1 2">
    <name type="scientific">Paenibacillus larvae subsp. larvae</name>
    <dbReference type="NCBI Taxonomy" id="147375"/>
    <lineage>
        <taxon>Bacteria</taxon>
        <taxon>Bacillati</taxon>
        <taxon>Bacillota</taxon>
        <taxon>Bacilli</taxon>
        <taxon>Bacillales</taxon>
        <taxon>Paenibacillaceae</taxon>
        <taxon>Paenibacillus</taxon>
    </lineage>
</organism>
<gene>
    <name evidence="1" type="ORF">ERICV_00771</name>
</gene>